<reference evidence="5 6" key="1">
    <citation type="submission" date="2010-12" db="EMBL/GenBank/DDBJ databases">
        <authorList>
            <person name="Muzny D."/>
            <person name="Qin X."/>
            <person name="Deng J."/>
            <person name="Jiang H."/>
            <person name="Liu Y."/>
            <person name="Qu J."/>
            <person name="Song X.-Z."/>
            <person name="Zhang L."/>
            <person name="Thornton R."/>
            <person name="Coyle M."/>
            <person name="Francisco L."/>
            <person name="Jackson L."/>
            <person name="Javaid M."/>
            <person name="Korchina V."/>
            <person name="Kovar C."/>
            <person name="Mata R."/>
            <person name="Mathew T."/>
            <person name="Ngo R."/>
            <person name="Nguyen L."/>
            <person name="Nguyen N."/>
            <person name="Okwuonu G."/>
            <person name="Ongeri F."/>
            <person name="Pham C."/>
            <person name="Simmons D."/>
            <person name="Wilczek-Boney K."/>
            <person name="Hale W."/>
            <person name="Jakkamsetti A."/>
            <person name="Pham P."/>
            <person name="Ruth R."/>
            <person name="San Lucas F."/>
            <person name="Warren J."/>
            <person name="Zhang J."/>
            <person name="Zhao Z."/>
            <person name="Zhou C."/>
            <person name="Zhu D."/>
            <person name="Lee S."/>
            <person name="Bess C."/>
            <person name="Blankenburg K."/>
            <person name="Forbes L."/>
            <person name="Fu Q."/>
            <person name="Gubbala S."/>
            <person name="Hirani K."/>
            <person name="Jayaseelan J.C."/>
            <person name="Lara F."/>
            <person name="Munidasa M."/>
            <person name="Palculict T."/>
            <person name="Patil S."/>
            <person name="Pu L.-L."/>
            <person name="Saada N."/>
            <person name="Tang L."/>
            <person name="Weissenberger G."/>
            <person name="Zhu Y."/>
            <person name="Hemphill L."/>
            <person name="Shang Y."/>
            <person name="Youmans B."/>
            <person name="Ayvaz T."/>
            <person name="Ross M."/>
            <person name="Santibanez J."/>
            <person name="Aqrawi P."/>
            <person name="Gross S."/>
            <person name="Joshi V."/>
            <person name="Fowler G."/>
            <person name="Nazareth L."/>
            <person name="Reid J."/>
            <person name="Worley K."/>
            <person name="Petrosino J."/>
            <person name="Highlander S."/>
            <person name="Gibbs R."/>
        </authorList>
    </citation>
    <scope>NUCLEOTIDE SEQUENCE [LARGE SCALE GENOMIC DNA]</scope>
    <source>
        <strain evidence="5 6">DSM 15606</strain>
    </source>
</reference>
<dbReference type="SUPFAM" id="SSF51306">
    <property type="entry name" value="LexA/Signal peptidase"/>
    <property type="match status" value="1"/>
</dbReference>
<evidence type="ECO:0000313" key="5">
    <source>
        <dbReference type="EMBL" id="EFV02970.1"/>
    </source>
</evidence>
<dbReference type="PANTHER" id="PTHR40661">
    <property type="match status" value="1"/>
</dbReference>
<dbReference type="AlphaFoldDB" id="E6MTS3"/>
<dbReference type="RefSeq" id="WP_007136118.1">
    <property type="nucleotide sequence ID" value="NZ_GL629653.1"/>
</dbReference>
<organism evidence="5 6">
    <name type="scientific">Segatella salivae DSM 15606</name>
    <dbReference type="NCBI Taxonomy" id="888832"/>
    <lineage>
        <taxon>Bacteria</taxon>
        <taxon>Pseudomonadati</taxon>
        <taxon>Bacteroidota</taxon>
        <taxon>Bacteroidia</taxon>
        <taxon>Bacteroidales</taxon>
        <taxon>Prevotellaceae</taxon>
        <taxon>Segatella</taxon>
    </lineage>
</organism>
<dbReference type="STRING" id="888832.HMPREF9420_2891"/>
<evidence type="ECO:0000259" key="4">
    <source>
        <dbReference type="Pfam" id="PF00717"/>
    </source>
</evidence>
<dbReference type="eggNOG" id="COG2932">
    <property type="taxonomic scope" value="Bacteria"/>
</dbReference>
<dbReference type="Gene3D" id="2.10.109.10">
    <property type="entry name" value="Umud Fragment, subunit A"/>
    <property type="match status" value="1"/>
</dbReference>
<proteinExistence type="predicted"/>
<keyword evidence="6" id="KW-1185">Reference proteome</keyword>
<sequence length="226" mass="24991">MILERIKEYIDCKGITVAAFERSIGMSNASFGKSLKNRGAIGSDKIENILSVYTDLSSEWLLTGKGDMLKSDNEKLIEAHKTFGGSAKSSNKQKGIPLIPIDAVAGFPSDDNDGVYMEDCEHYSIPEFEAKGANFLIRVSGDSMHPLYENGDIIACRKISDILFFQWGGIYVLDTSQGALVKRVEEAEDDKESILCISENPRFKPFRLPKSDIRSLSTIVGLVRLV</sequence>
<evidence type="ECO:0000256" key="1">
    <source>
        <dbReference type="ARBA" id="ARBA00023015"/>
    </source>
</evidence>
<dbReference type="PANTHER" id="PTHR40661:SF1">
    <property type="entry name" value="HTH CRO_C1-TYPE DOMAIN-CONTAINING PROTEIN"/>
    <property type="match status" value="1"/>
</dbReference>
<dbReference type="InterPro" id="IPR036286">
    <property type="entry name" value="LexA/Signal_pep-like_sf"/>
</dbReference>
<dbReference type="InterPro" id="IPR015927">
    <property type="entry name" value="Peptidase_S24_S26A/B/C"/>
</dbReference>
<keyword evidence="2" id="KW-0238">DNA-binding</keyword>
<comment type="caution">
    <text evidence="5">The sequence shown here is derived from an EMBL/GenBank/DDBJ whole genome shotgun (WGS) entry which is preliminary data.</text>
</comment>
<name>E6MTS3_9BACT</name>
<dbReference type="HOGENOM" id="CLU_074799_1_0_10"/>
<evidence type="ECO:0000256" key="3">
    <source>
        <dbReference type="ARBA" id="ARBA00023163"/>
    </source>
</evidence>
<dbReference type="OrthoDB" id="796548at2"/>
<feature type="domain" description="Peptidase S24/S26A/S26B/S26C" evidence="4">
    <location>
        <begin position="102"/>
        <end position="214"/>
    </location>
</feature>
<dbReference type="InterPro" id="IPR010982">
    <property type="entry name" value="Lambda_DNA-bd_dom_sf"/>
</dbReference>
<dbReference type="Gene3D" id="1.10.260.40">
    <property type="entry name" value="lambda repressor-like DNA-binding domains"/>
    <property type="match status" value="1"/>
</dbReference>
<accession>E6MTS3</accession>
<dbReference type="EMBL" id="AEQO01000226">
    <property type="protein sequence ID" value="EFV02970.1"/>
    <property type="molecule type" value="Genomic_DNA"/>
</dbReference>
<evidence type="ECO:0000313" key="6">
    <source>
        <dbReference type="Proteomes" id="UP000003874"/>
    </source>
</evidence>
<dbReference type="Proteomes" id="UP000003874">
    <property type="component" value="Unassembled WGS sequence"/>
</dbReference>
<dbReference type="Pfam" id="PF00717">
    <property type="entry name" value="Peptidase_S24"/>
    <property type="match status" value="1"/>
</dbReference>
<protein>
    <submittedName>
        <fullName evidence="5">Peptidase S24-like protein</fullName>
    </submittedName>
</protein>
<dbReference type="GO" id="GO:0003677">
    <property type="term" value="F:DNA binding"/>
    <property type="evidence" value="ECO:0007669"/>
    <property type="project" value="UniProtKB-KW"/>
</dbReference>
<dbReference type="CDD" id="cd06529">
    <property type="entry name" value="S24_LexA-like"/>
    <property type="match status" value="1"/>
</dbReference>
<keyword evidence="3" id="KW-0804">Transcription</keyword>
<evidence type="ECO:0000256" key="2">
    <source>
        <dbReference type="ARBA" id="ARBA00023125"/>
    </source>
</evidence>
<gene>
    <name evidence="5" type="ORF">HMPREF9420_2891</name>
</gene>
<keyword evidence="1" id="KW-0805">Transcription regulation</keyword>
<dbReference type="InterPro" id="IPR039418">
    <property type="entry name" value="LexA-like"/>
</dbReference>